<evidence type="ECO:0000256" key="1">
    <source>
        <dbReference type="ARBA" id="ARBA00004167"/>
    </source>
</evidence>
<dbReference type="STRING" id="43151.W5JP69"/>
<dbReference type="GO" id="GO:0030154">
    <property type="term" value="P:cell differentiation"/>
    <property type="evidence" value="ECO:0007669"/>
    <property type="project" value="UniProtKB-ARBA"/>
</dbReference>
<evidence type="ECO:0000256" key="6">
    <source>
        <dbReference type="SAM" id="Phobius"/>
    </source>
</evidence>
<keyword evidence="4" id="KW-0393">Immunoglobulin domain</keyword>
<protein>
    <submittedName>
        <fullName evidence="9">Nephrin</fullName>
    </submittedName>
</protein>
<feature type="domain" description="Ig-like" evidence="7">
    <location>
        <begin position="756"/>
        <end position="855"/>
    </location>
</feature>
<dbReference type="CDD" id="cd00063">
    <property type="entry name" value="FN3"/>
    <property type="match status" value="1"/>
</dbReference>
<reference evidence="9 11" key="1">
    <citation type="journal article" date="2010" name="BMC Genomics">
        <title>Combination of measures distinguishes pre-miRNAs from other stem-loops in the genome of the newly sequenced Anopheles darlingi.</title>
        <authorList>
            <person name="Mendes N.D."/>
            <person name="Freitas A.T."/>
            <person name="Vasconcelos A.T."/>
            <person name="Sagot M.F."/>
        </authorList>
    </citation>
    <scope>NUCLEOTIDE SEQUENCE</scope>
</reference>
<dbReference type="EnsemblMetazoa" id="ADAC003689-RA">
    <property type="protein sequence ID" value="ADAC003689-PA"/>
    <property type="gene ID" value="ADAC003689"/>
</dbReference>
<evidence type="ECO:0000313" key="11">
    <source>
        <dbReference type="Proteomes" id="UP000000673"/>
    </source>
</evidence>
<accession>W5JP69</accession>
<dbReference type="VEuPathDB" id="VectorBase:ADAR2_011227"/>
<reference evidence="10" key="4">
    <citation type="submission" date="2015-06" db="UniProtKB">
        <authorList>
            <consortium name="EnsemblMetazoa"/>
        </authorList>
    </citation>
    <scope>IDENTIFICATION</scope>
</reference>
<dbReference type="Pfam" id="PF00041">
    <property type="entry name" value="fn3"/>
    <property type="match status" value="1"/>
</dbReference>
<feature type="domain" description="Ig-like" evidence="7">
    <location>
        <begin position="329"/>
        <end position="446"/>
    </location>
</feature>
<feature type="compositionally biased region" description="Polar residues" evidence="5">
    <location>
        <begin position="1106"/>
        <end position="1128"/>
    </location>
</feature>
<feature type="region of interest" description="Disordered" evidence="5">
    <location>
        <begin position="644"/>
        <end position="672"/>
    </location>
</feature>
<keyword evidence="3" id="KW-1015">Disulfide bond</keyword>
<dbReference type="InterPro" id="IPR007110">
    <property type="entry name" value="Ig-like_dom"/>
</dbReference>
<dbReference type="PROSITE" id="PS50835">
    <property type="entry name" value="IG_LIKE"/>
    <property type="match status" value="6"/>
</dbReference>
<comment type="subcellular location">
    <subcellularLocation>
        <location evidence="1">Membrane</location>
        <topology evidence="1">Single-pass membrane protein</topology>
    </subcellularLocation>
</comment>
<dbReference type="FunFam" id="2.60.40.10:FF:000405">
    <property type="entry name" value="nephrin isoform X1"/>
    <property type="match status" value="1"/>
</dbReference>
<feature type="region of interest" description="Disordered" evidence="5">
    <location>
        <begin position="59"/>
        <end position="90"/>
    </location>
</feature>
<keyword evidence="11" id="KW-1185">Reference proteome</keyword>
<dbReference type="SMART" id="SM00060">
    <property type="entry name" value="FN3"/>
    <property type="match status" value="1"/>
</dbReference>
<feature type="domain" description="Ig-like" evidence="7">
    <location>
        <begin position="552"/>
        <end position="640"/>
    </location>
</feature>
<dbReference type="HOGENOM" id="CLU_003881_1_1_1"/>
<dbReference type="VEuPathDB" id="VectorBase:ADAC003689"/>
<dbReference type="InterPro" id="IPR003598">
    <property type="entry name" value="Ig_sub2"/>
</dbReference>
<dbReference type="PROSITE" id="PS50853">
    <property type="entry name" value="FN3"/>
    <property type="match status" value="1"/>
</dbReference>
<dbReference type="InterPro" id="IPR036116">
    <property type="entry name" value="FN3_sf"/>
</dbReference>
<feature type="domain" description="Ig-like" evidence="7">
    <location>
        <begin position="176"/>
        <end position="271"/>
    </location>
</feature>
<evidence type="ECO:0000313" key="9">
    <source>
        <dbReference type="EMBL" id="ETN64564.1"/>
    </source>
</evidence>
<dbReference type="FunFam" id="2.60.40.10:FF:000032">
    <property type="entry name" value="palladin isoform X1"/>
    <property type="match status" value="1"/>
</dbReference>
<dbReference type="GO" id="GO:0016020">
    <property type="term" value="C:membrane"/>
    <property type="evidence" value="ECO:0007669"/>
    <property type="project" value="UniProtKB-SubCell"/>
</dbReference>
<feature type="transmembrane region" description="Helical" evidence="6">
    <location>
        <begin position="1051"/>
        <end position="1076"/>
    </location>
</feature>
<dbReference type="Pfam" id="PF13927">
    <property type="entry name" value="Ig_3"/>
    <property type="match status" value="3"/>
</dbReference>
<proteinExistence type="predicted"/>
<dbReference type="PANTHER" id="PTHR45889">
    <property type="entry name" value="IG-LIKE DOMAIN-CONTAINING PROTEIN"/>
    <property type="match status" value="1"/>
</dbReference>
<keyword evidence="2 6" id="KW-0472">Membrane</keyword>
<dbReference type="InterPro" id="IPR013783">
    <property type="entry name" value="Ig-like_fold"/>
</dbReference>
<evidence type="ECO:0000256" key="2">
    <source>
        <dbReference type="ARBA" id="ARBA00023136"/>
    </source>
</evidence>
<dbReference type="SMART" id="SM00408">
    <property type="entry name" value="IGc2"/>
    <property type="match status" value="7"/>
</dbReference>
<feature type="domain" description="Fibronectin type-III" evidence="8">
    <location>
        <begin position="860"/>
        <end position="952"/>
    </location>
</feature>
<feature type="region of interest" description="Disordered" evidence="5">
    <location>
        <begin position="1262"/>
        <end position="1291"/>
    </location>
</feature>
<dbReference type="InterPro" id="IPR003006">
    <property type="entry name" value="Ig/MHC_CS"/>
</dbReference>
<dbReference type="InterPro" id="IPR036179">
    <property type="entry name" value="Ig-like_dom_sf"/>
</dbReference>
<dbReference type="Pfam" id="PF08205">
    <property type="entry name" value="C2-set_2"/>
    <property type="match status" value="3"/>
</dbReference>
<feature type="compositionally biased region" description="Basic and acidic residues" evidence="5">
    <location>
        <begin position="1370"/>
        <end position="1396"/>
    </location>
</feature>
<evidence type="ECO:0000259" key="7">
    <source>
        <dbReference type="PROSITE" id="PS50835"/>
    </source>
</evidence>
<dbReference type="SUPFAM" id="SSF49265">
    <property type="entry name" value="Fibronectin type III"/>
    <property type="match status" value="1"/>
</dbReference>
<feature type="domain" description="Ig-like" evidence="7">
    <location>
        <begin position="82"/>
        <end position="171"/>
    </location>
</feature>
<dbReference type="CDD" id="cd00096">
    <property type="entry name" value="Ig"/>
    <property type="match status" value="1"/>
</dbReference>
<dbReference type="PANTHER" id="PTHR45889:SF8">
    <property type="entry name" value="IG-LIKE DOMAIN-CONTAINING PROTEIN"/>
    <property type="match status" value="1"/>
</dbReference>
<feature type="domain" description="Ig-like" evidence="7">
    <location>
        <begin position="451"/>
        <end position="541"/>
    </location>
</feature>
<reference evidence="9" key="2">
    <citation type="submission" date="2010-05" db="EMBL/GenBank/DDBJ databases">
        <authorList>
            <person name="Almeida L.G."/>
            <person name="Nicolas M.F."/>
            <person name="Souza R.C."/>
            <person name="Vasconcelos A.T.R."/>
        </authorList>
    </citation>
    <scope>NUCLEOTIDE SEQUENCE</scope>
</reference>
<evidence type="ECO:0000256" key="4">
    <source>
        <dbReference type="ARBA" id="ARBA00023319"/>
    </source>
</evidence>
<dbReference type="EMBL" id="ADMH02000960">
    <property type="protein sequence ID" value="ETN64564.1"/>
    <property type="molecule type" value="Genomic_DNA"/>
</dbReference>
<dbReference type="GO" id="GO:0009653">
    <property type="term" value="P:anatomical structure morphogenesis"/>
    <property type="evidence" value="ECO:0007669"/>
    <property type="project" value="UniProtKB-ARBA"/>
</dbReference>
<dbReference type="SMART" id="SM00409">
    <property type="entry name" value="IG"/>
    <property type="match status" value="6"/>
</dbReference>
<sequence length="1534" mass="165745">MKTTIDTKTVEVNGGRLTVTSRLRLKPTAEDDYIDYTCQARHPAISEDHRPLQTTVQLSVQSSQRVERRRAPSDDENPPGPPYIEGYQPGGVIRSGQRVRLVCRSRGGNPPAQLIWYKNDNQVRMAYRTMDRMSENEYSFVAEPSDNKARLRCEANNNMATRILKTEVTLSVLFAPAQVTVSGPSEARIGEAVSLQCQTAPSNPQADIKWVIDGQQVVNATSKVVPSPEGGWVTTSNITVTVESNKRSLEAICHGLNMKLTENVQATHTVNVLPLERTSLVAPVFSASRNWFNIDSGPRYGVLDYLQHRARRLINVHHNHTQLLPPGPPIISGYSEGSVVPAGSRLKLLCVSSGGNPLATLTWYKNDKKTIVTTTTSTTSGVSSREFKTLAQERAIRTSKTTTVADQSVTAELSILTNVTDNQARYRCEAHNSATEIPLFETKVLAVQFAPDTAKVRIEPSELRPGIEATLVCDSSSSNPPAKITWWYQGLPLEGSNGVSKPGLWSGTVSSLELKLNITQDMNGHVYTCQSSNEVLQRSINVAVNLQVLYEPKFAAPAATTVTGVVGEPLTVALVANGNPGSIAYTWTKDGQPIAESGVPRIVSEGPILNITRLKRTDAGIYTCEAINSQGSAMINITVQVKCGSRGSTNSSDETKAPASKQKPAPEDILGASMEPLTPEHIRWERPGYDLALKTSTTYVNGTSTLLVKDAHRDDVGNFRCIADNRVPAGAGGGGGKPPSARDVLLIVKFSHTVAPEIDQSTATLRGAAGSGERAELPCRVKAAPGPTFRWLRNGAELRVNQTAKYMATERQLDPLTYESVLLIERTAATDYGEYECRAENELGVGRGTGRLDVKSAPEPPVTLAVLNVTHSTVTLGWTPGFDGGHRSTFRVRYREANSERYRYEDVPPNVHQLTLTGLRSDTMYLFSVMASNVLGSSSFLPDVTRAQTREYLSGGSSMESFSYQPTTANGNQATQAPSGFVLFAAGIAAGIGLVLLNILLIGFCLYRRIGSQQTSAAVTPRRKLHTDRGSVGPEVTVPPELSEKAELPSFVMFCIALAGLCLLIVNAGLVAWFIMKRRSKDSSNQGSKSGTFEMYAPSSYNDTVTGETLSSISEKSDAYSNDGSQQDGMDETRQKAASTYLIDGVDLPPPRYQQDGSLPHYISDVGSGSGAATIDGPAMDGSYYNMNNGRYLAYPPVEPESASETLRRIARNMVPPPDVTHHTHPHRAMGFGPADGTLVSAVPLANLGSGNIVNAVQSTPKQPQGILKDPRRTNSNASSTFALPSSLQPITPSAFQTTPSPTMQEQYVVGTGLLAIAPHHHTATNSPALLSTGNGMLMGTYEPPGSSSLASFNVSLGYTDVTSGPNMSRTDHDANPEPTDQQRPERTERTNDGRRSTVCRPHFTSLFRCSAVSCTSNGFTQQQQQQQQQKAKHVEETVSRVKCWWLKVDVTRCVDNRGLSDGAIHKTPPTRWSGVYSKVTSCGNLSLRPQAESFSSGKSATSTTRSLIVTHLGNGLLGCLSTDKCSGEKGCYL</sequence>
<dbReference type="Proteomes" id="UP000000673">
    <property type="component" value="Unassembled WGS sequence"/>
</dbReference>
<reference evidence="9" key="3">
    <citation type="journal article" date="2013" name="Nucleic Acids Res.">
        <title>The genome of Anopheles darlingi, the main neotropical malaria vector.</title>
        <authorList>
            <person name="Marinotti O."/>
            <person name="Cerqueira G.C."/>
            <person name="de Almeida L.G."/>
            <person name="Ferro M.I."/>
            <person name="Loreto E.L."/>
            <person name="Zaha A."/>
            <person name="Teixeira S.M."/>
            <person name="Wespiser A.R."/>
            <person name="Almeida E Silva A."/>
            <person name="Schlindwein A.D."/>
            <person name="Pacheco A.C."/>
            <person name="Silva A.L."/>
            <person name="Graveley B.R."/>
            <person name="Walenz B.P."/>
            <person name="Lima Bde A."/>
            <person name="Ribeiro C.A."/>
            <person name="Nunes-Silva C.G."/>
            <person name="de Carvalho C.R."/>
            <person name="Soares C.M."/>
            <person name="de Menezes C.B."/>
            <person name="Matiolli C."/>
            <person name="Caffrey D."/>
            <person name="Araujo D.A."/>
            <person name="de Oliveira D.M."/>
            <person name="Golenbock D."/>
            <person name="Grisard E.C."/>
            <person name="Fantinatti-Garboggini F."/>
            <person name="de Carvalho F.M."/>
            <person name="Barcellos F.G."/>
            <person name="Prosdocimi F."/>
            <person name="May G."/>
            <person name="Azevedo Junior G.M."/>
            <person name="Guimaraes G.M."/>
            <person name="Goldman G.H."/>
            <person name="Padilha I.Q."/>
            <person name="Batista Jda S."/>
            <person name="Ferro J.A."/>
            <person name="Ribeiro J.M."/>
            <person name="Fietto J.L."/>
            <person name="Dabbas K.M."/>
            <person name="Cerdeira L."/>
            <person name="Agnez-Lima L.F."/>
            <person name="Brocchi M."/>
            <person name="de Carvalho M.O."/>
            <person name="Teixeira Mde M."/>
            <person name="Diniz Maia Mde M."/>
            <person name="Goldman M.H."/>
            <person name="Cruz Schneider M.P."/>
            <person name="Felipe M.S."/>
            <person name="Hungria M."/>
            <person name="Nicolas M.F."/>
            <person name="Pereira M."/>
            <person name="Montes M.A."/>
            <person name="Cantao M.E."/>
            <person name="Vincentz M."/>
            <person name="Rafael M.S."/>
            <person name="Silverman N."/>
            <person name="Stoco P.H."/>
            <person name="Souza R.C."/>
            <person name="Vicentini R."/>
            <person name="Gazzinelli R.T."/>
            <person name="Neves Rde O."/>
            <person name="Silva R."/>
            <person name="Astolfi-Filho S."/>
            <person name="Maciel T.E."/>
            <person name="Urmenyi T.P."/>
            <person name="Tadei W.P."/>
            <person name="Camargo E.P."/>
            <person name="de Vasconcelos A.T."/>
        </authorList>
    </citation>
    <scope>NUCLEOTIDE SEQUENCE</scope>
</reference>
<dbReference type="InterPro" id="IPR003599">
    <property type="entry name" value="Ig_sub"/>
</dbReference>
<keyword evidence="6" id="KW-0812">Transmembrane</keyword>
<evidence type="ECO:0000259" key="8">
    <source>
        <dbReference type="PROSITE" id="PS50853"/>
    </source>
</evidence>
<dbReference type="Gene3D" id="2.60.40.10">
    <property type="entry name" value="Immunoglobulins"/>
    <property type="match status" value="8"/>
</dbReference>
<organism evidence="9">
    <name type="scientific">Anopheles darlingi</name>
    <name type="common">Mosquito</name>
    <dbReference type="NCBI Taxonomy" id="43151"/>
    <lineage>
        <taxon>Eukaryota</taxon>
        <taxon>Metazoa</taxon>
        <taxon>Ecdysozoa</taxon>
        <taxon>Arthropoda</taxon>
        <taxon>Hexapoda</taxon>
        <taxon>Insecta</taxon>
        <taxon>Pterygota</taxon>
        <taxon>Neoptera</taxon>
        <taxon>Endopterygota</taxon>
        <taxon>Diptera</taxon>
        <taxon>Nematocera</taxon>
        <taxon>Culicoidea</taxon>
        <taxon>Culicidae</taxon>
        <taxon>Anophelinae</taxon>
        <taxon>Anopheles</taxon>
    </lineage>
</organism>
<dbReference type="InterPro" id="IPR013162">
    <property type="entry name" value="CD80_C2-set"/>
</dbReference>
<dbReference type="PROSITE" id="PS00290">
    <property type="entry name" value="IG_MHC"/>
    <property type="match status" value="1"/>
</dbReference>
<feature type="compositionally biased region" description="Polar residues" evidence="5">
    <location>
        <begin position="1274"/>
        <end position="1291"/>
    </location>
</feature>
<evidence type="ECO:0000256" key="3">
    <source>
        <dbReference type="ARBA" id="ARBA00023157"/>
    </source>
</evidence>
<evidence type="ECO:0000313" key="10">
    <source>
        <dbReference type="EnsemblMetazoa" id="ADAC003689-PA"/>
    </source>
</evidence>
<feature type="transmembrane region" description="Helical" evidence="6">
    <location>
        <begin position="981"/>
        <end position="1007"/>
    </location>
</feature>
<gene>
    <name evidence="9" type="ORF">AND_003689</name>
</gene>
<dbReference type="eggNOG" id="KOG3515">
    <property type="taxonomic scope" value="Eukaryota"/>
</dbReference>
<evidence type="ECO:0000256" key="5">
    <source>
        <dbReference type="SAM" id="MobiDB-lite"/>
    </source>
</evidence>
<feature type="region of interest" description="Disordered" evidence="5">
    <location>
        <begin position="1106"/>
        <end position="1136"/>
    </location>
</feature>
<keyword evidence="6" id="KW-1133">Transmembrane helix</keyword>
<dbReference type="SUPFAM" id="SSF48726">
    <property type="entry name" value="Immunoglobulin"/>
    <property type="match status" value="6"/>
</dbReference>
<feature type="region of interest" description="Disordered" evidence="5">
    <location>
        <begin position="1362"/>
        <end position="1398"/>
    </location>
</feature>
<dbReference type="InterPro" id="IPR003961">
    <property type="entry name" value="FN3_dom"/>
</dbReference>
<name>W5JP69_ANODA</name>